<feature type="region of interest" description="Disordered" evidence="1">
    <location>
        <begin position="1"/>
        <end position="69"/>
    </location>
</feature>
<dbReference type="EMBL" id="BLXT01002468">
    <property type="protein sequence ID" value="GFN94688.1"/>
    <property type="molecule type" value="Genomic_DNA"/>
</dbReference>
<accession>A0AAV3ZLD8</accession>
<gene>
    <name evidence="2" type="ORF">PoB_002119400</name>
</gene>
<dbReference type="AlphaFoldDB" id="A0AAV3ZLD8"/>
<proteinExistence type="predicted"/>
<evidence type="ECO:0000313" key="3">
    <source>
        <dbReference type="Proteomes" id="UP000735302"/>
    </source>
</evidence>
<feature type="compositionally biased region" description="Basic residues" evidence="1">
    <location>
        <begin position="46"/>
        <end position="56"/>
    </location>
</feature>
<evidence type="ECO:0000313" key="2">
    <source>
        <dbReference type="EMBL" id="GFN94688.1"/>
    </source>
</evidence>
<comment type="caution">
    <text evidence="2">The sequence shown here is derived from an EMBL/GenBank/DDBJ whole genome shotgun (WGS) entry which is preliminary data.</text>
</comment>
<reference evidence="2 3" key="1">
    <citation type="journal article" date="2021" name="Elife">
        <title>Chloroplast acquisition without the gene transfer in kleptoplastic sea slugs, Plakobranchus ocellatus.</title>
        <authorList>
            <person name="Maeda T."/>
            <person name="Takahashi S."/>
            <person name="Yoshida T."/>
            <person name="Shimamura S."/>
            <person name="Takaki Y."/>
            <person name="Nagai Y."/>
            <person name="Toyoda A."/>
            <person name="Suzuki Y."/>
            <person name="Arimoto A."/>
            <person name="Ishii H."/>
            <person name="Satoh N."/>
            <person name="Nishiyama T."/>
            <person name="Hasebe M."/>
            <person name="Maruyama T."/>
            <person name="Minagawa J."/>
            <person name="Obokata J."/>
            <person name="Shigenobu S."/>
        </authorList>
    </citation>
    <scope>NUCLEOTIDE SEQUENCE [LARGE SCALE GENOMIC DNA]</scope>
</reference>
<name>A0AAV3ZLD8_9GAST</name>
<evidence type="ECO:0000256" key="1">
    <source>
        <dbReference type="SAM" id="MobiDB-lite"/>
    </source>
</evidence>
<sequence length="88" mass="9871">MTLALNHNASHGAPPVNPLGRQSAGLSTLKEPPSPLIGGNSAPFRSARRRTQRRKKANELKKNTFDDERPKTSLKIMHWNCEEISRKK</sequence>
<dbReference type="Proteomes" id="UP000735302">
    <property type="component" value="Unassembled WGS sequence"/>
</dbReference>
<feature type="compositionally biased region" description="Basic and acidic residues" evidence="1">
    <location>
        <begin position="57"/>
        <end position="69"/>
    </location>
</feature>
<organism evidence="2 3">
    <name type="scientific">Plakobranchus ocellatus</name>
    <dbReference type="NCBI Taxonomy" id="259542"/>
    <lineage>
        <taxon>Eukaryota</taxon>
        <taxon>Metazoa</taxon>
        <taxon>Spiralia</taxon>
        <taxon>Lophotrochozoa</taxon>
        <taxon>Mollusca</taxon>
        <taxon>Gastropoda</taxon>
        <taxon>Heterobranchia</taxon>
        <taxon>Euthyneura</taxon>
        <taxon>Panpulmonata</taxon>
        <taxon>Sacoglossa</taxon>
        <taxon>Placobranchoidea</taxon>
        <taxon>Plakobranchidae</taxon>
        <taxon>Plakobranchus</taxon>
    </lineage>
</organism>
<keyword evidence="3" id="KW-1185">Reference proteome</keyword>
<protein>
    <submittedName>
        <fullName evidence="2">Uncharacterized protein</fullName>
    </submittedName>
</protein>